<evidence type="ECO:0008006" key="4">
    <source>
        <dbReference type="Google" id="ProtNLM"/>
    </source>
</evidence>
<feature type="signal peptide" evidence="1">
    <location>
        <begin position="1"/>
        <end position="22"/>
    </location>
</feature>
<sequence length="158" mass="17216">MPSTLCSAVAILLLFLTSCANASFGGGFFTYAKNEDTWIHEAESTLIVPAQPPNNKGIVALWIGMDMSDKDFIQSLIMSNVDIHNGEWHTYAFTLYPKGLPAERPHVFIKAGDRVSSHYIYNDATGQYDQTVTVNGQVASTLSTSDGHSLSCYSGLEC</sequence>
<dbReference type="Proteomes" id="UP000799436">
    <property type="component" value="Unassembled WGS sequence"/>
</dbReference>
<proteinExistence type="predicted"/>
<protein>
    <recommendedName>
        <fullName evidence="4">Concanavalin A-like lectin/glucanase</fullName>
    </recommendedName>
</protein>
<reference evidence="2" key="1">
    <citation type="journal article" date="2020" name="Stud. Mycol.">
        <title>101 Dothideomycetes genomes: a test case for predicting lifestyles and emergence of pathogens.</title>
        <authorList>
            <person name="Haridas S."/>
            <person name="Albert R."/>
            <person name="Binder M."/>
            <person name="Bloem J."/>
            <person name="Labutti K."/>
            <person name="Salamov A."/>
            <person name="Andreopoulos B."/>
            <person name="Baker S."/>
            <person name="Barry K."/>
            <person name="Bills G."/>
            <person name="Bluhm B."/>
            <person name="Cannon C."/>
            <person name="Castanera R."/>
            <person name="Culley D."/>
            <person name="Daum C."/>
            <person name="Ezra D."/>
            <person name="Gonzalez J."/>
            <person name="Henrissat B."/>
            <person name="Kuo A."/>
            <person name="Liang C."/>
            <person name="Lipzen A."/>
            <person name="Lutzoni F."/>
            <person name="Magnuson J."/>
            <person name="Mondo S."/>
            <person name="Nolan M."/>
            <person name="Ohm R."/>
            <person name="Pangilinan J."/>
            <person name="Park H.-J."/>
            <person name="Ramirez L."/>
            <person name="Alfaro M."/>
            <person name="Sun H."/>
            <person name="Tritt A."/>
            <person name="Yoshinaga Y."/>
            <person name="Zwiers L.-H."/>
            <person name="Turgeon B."/>
            <person name="Goodwin S."/>
            <person name="Spatafora J."/>
            <person name="Crous P."/>
            <person name="Grigoriev I."/>
        </authorList>
    </citation>
    <scope>NUCLEOTIDE SEQUENCE</scope>
    <source>
        <strain evidence="2">CBS 116005</strain>
    </source>
</reference>
<keyword evidence="3" id="KW-1185">Reference proteome</keyword>
<feature type="chain" id="PRO_5026353641" description="Concanavalin A-like lectin/glucanase" evidence="1">
    <location>
        <begin position="23"/>
        <end position="158"/>
    </location>
</feature>
<dbReference type="OrthoDB" id="5086500at2759"/>
<dbReference type="AlphaFoldDB" id="A0A6G1LCY2"/>
<keyword evidence="1" id="KW-0732">Signal</keyword>
<evidence type="ECO:0000313" key="2">
    <source>
        <dbReference type="EMBL" id="KAF2770793.1"/>
    </source>
</evidence>
<feature type="non-terminal residue" evidence="2">
    <location>
        <position position="158"/>
    </location>
</feature>
<accession>A0A6G1LCY2</accession>
<dbReference type="EMBL" id="ML995823">
    <property type="protein sequence ID" value="KAF2770793.1"/>
    <property type="molecule type" value="Genomic_DNA"/>
</dbReference>
<name>A0A6G1LCY2_9PEZI</name>
<evidence type="ECO:0000313" key="3">
    <source>
        <dbReference type="Proteomes" id="UP000799436"/>
    </source>
</evidence>
<gene>
    <name evidence="2" type="ORF">EJ03DRAFT_241527</name>
</gene>
<evidence type="ECO:0000256" key="1">
    <source>
        <dbReference type="SAM" id="SignalP"/>
    </source>
</evidence>
<organism evidence="2 3">
    <name type="scientific">Teratosphaeria nubilosa</name>
    <dbReference type="NCBI Taxonomy" id="161662"/>
    <lineage>
        <taxon>Eukaryota</taxon>
        <taxon>Fungi</taxon>
        <taxon>Dikarya</taxon>
        <taxon>Ascomycota</taxon>
        <taxon>Pezizomycotina</taxon>
        <taxon>Dothideomycetes</taxon>
        <taxon>Dothideomycetidae</taxon>
        <taxon>Mycosphaerellales</taxon>
        <taxon>Teratosphaeriaceae</taxon>
        <taxon>Teratosphaeria</taxon>
    </lineage>
</organism>